<dbReference type="PRINTS" id="PR01544">
    <property type="entry name" value="ARATH130DUF"/>
</dbReference>
<dbReference type="AlphaFoldDB" id="A0AAD8N2U7"/>
<dbReference type="Proteomes" id="UP001237642">
    <property type="component" value="Unassembled WGS sequence"/>
</dbReference>
<proteinExistence type="predicted"/>
<dbReference type="PANTHER" id="PTHR21736">
    <property type="entry name" value="VERNALIZATION-INSENSITIVE PROTEIN 3"/>
    <property type="match status" value="1"/>
</dbReference>
<dbReference type="InterPro" id="IPR004082">
    <property type="entry name" value="OBERON"/>
</dbReference>
<reference evidence="2" key="2">
    <citation type="submission" date="2023-05" db="EMBL/GenBank/DDBJ databases">
        <authorList>
            <person name="Schelkunov M.I."/>
        </authorList>
    </citation>
    <scope>NUCLEOTIDE SEQUENCE</scope>
    <source>
        <strain evidence="2">Hsosn_3</strain>
        <tissue evidence="2">Leaf</tissue>
    </source>
</reference>
<protein>
    <recommendedName>
        <fullName evidence="1">Oberon coiled-coil region domain-containing protein</fullName>
    </recommendedName>
</protein>
<dbReference type="GO" id="GO:0010468">
    <property type="term" value="P:regulation of gene expression"/>
    <property type="evidence" value="ECO:0007669"/>
    <property type="project" value="TreeGrafter"/>
</dbReference>
<sequence>MSPYSAFACCLQNMIIRSFARDKGRNNVTVDDLVHEITLKGRGVRLSGMIYISSYSSWLSFTIRGWKVWEQETPSNDYEFANEFEVDPLKSSESEESGGLIAPQEAFNRISDVVQEAVKKMEMVEEEKLRMVNKARLAVEACDQELKDKAREVAALKMVRQRKKQQIDELDSIVQLKQAEADMFDLKASEDRRESERIRRIVLAKSEKSEEDYVYIG</sequence>
<evidence type="ECO:0000313" key="2">
    <source>
        <dbReference type="EMBL" id="KAK1393782.1"/>
    </source>
</evidence>
<organism evidence="2 3">
    <name type="scientific">Heracleum sosnowskyi</name>
    <dbReference type="NCBI Taxonomy" id="360622"/>
    <lineage>
        <taxon>Eukaryota</taxon>
        <taxon>Viridiplantae</taxon>
        <taxon>Streptophyta</taxon>
        <taxon>Embryophyta</taxon>
        <taxon>Tracheophyta</taxon>
        <taxon>Spermatophyta</taxon>
        <taxon>Magnoliopsida</taxon>
        <taxon>eudicotyledons</taxon>
        <taxon>Gunneridae</taxon>
        <taxon>Pentapetalae</taxon>
        <taxon>asterids</taxon>
        <taxon>campanulids</taxon>
        <taxon>Apiales</taxon>
        <taxon>Apiaceae</taxon>
        <taxon>Apioideae</taxon>
        <taxon>apioid superclade</taxon>
        <taxon>Tordylieae</taxon>
        <taxon>Tordyliinae</taxon>
        <taxon>Heracleum</taxon>
    </lineage>
</organism>
<dbReference type="GO" id="GO:0005634">
    <property type="term" value="C:nucleus"/>
    <property type="evidence" value="ECO:0007669"/>
    <property type="project" value="TreeGrafter"/>
</dbReference>
<dbReference type="GO" id="GO:0010492">
    <property type="term" value="P:maintenance of shoot apical meristem identity"/>
    <property type="evidence" value="ECO:0007669"/>
    <property type="project" value="TreeGrafter"/>
</dbReference>
<dbReference type="InterPro" id="IPR032535">
    <property type="entry name" value="Oberon_CC"/>
</dbReference>
<evidence type="ECO:0000259" key="1">
    <source>
        <dbReference type="Pfam" id="PF16312"/>
    </source>
</evidence>
<dbReference type="Pfam" id="PF16312">
    <property type="entry name" value="Oberon_cc"/>
    <property type="match status" value="1"/>
</dbReference>
<dbReference type="GO" id="GO:0010078">
    <property type="term" value="P:maintenance of root meristem identity"/>
    <property type="evidence" value="ECO:0007669"/>
    <property type="project" value="TreeGrafter"/>
</dbReference>
<keyword evidence="3" id="KW-1185">Reference proteome</keyword>
<name>A0AAD8N2U7_9APIA</name>
<dbReference type="GO" id="GO:0010071">
    <property type="term" value="P:root meristem specification"/>
    <property type="evidence" value="ECO:0007669"/>
    <property type="project" value="TreeGrafter"/>
</dbReference>
<gene>
    <name evidence="2" type="ORF">POM88_012838</name>
</gene>
<comment type="caution">
    <text evidence="2">The sequence shown here is derived from an EMBL/GenBank/DDBJ whole genome shotgun (WGS) entry which is preliminary data.</text>
</comment>
<dbReference type="PANTHER" id="PTHR21736:SF37">
    <property type="entry name" value="PROTEIN OBERON 2"/>
    <property type="match status" value="1"/>
</dbReference>
<feature type="domain" description="Oberon coiled-coil region" evidence="1">
    <location>
        <begin position="134"/>
        <end position="214"/>
    </location>
</feature>
<evidence type="ECO:0000313" key="3">
    <source>
        <dbReference type="Proteomes" id="UP001237642"/>
    </source>
</evidence>
<dbReference type="EMBL" id="JAUIZM010000003">
    <property type="protein sequence ID" value="KAK1393782.1"/>
    <property type="molecule type" value="Genomic_DNA"/>
</dbReference>
<accession>A0AAD8N2U7</accession>
<reference evidence="2" key="1">
    <citation type="submission" date="2023-02" db="EMBL/GenBank/DDBJ databases">
        <title>Genome of toxic invasive species Heracleum sosnowskyi carries increased number of genes despite the absence of recent whole-genome duplications.</title>
        <authorList>
            <person name="Schelkunov M."/>
            <person name="Shtratnikova V."/>
            <person name="Makarenko M."/>
            <person name="Klepikova A."/>
            <person name="Omelchenko D."/>
            <person name="Novikova G."/>
            <person name="Obukhova E."/>
            <person name="Bogdanov V."/>
            <person name="Penin A."/>
            <person name="Logacheva M."/>
        </authorList>
    </citation>
    <scope>NUCLEOTIDE SEQUENCE</scope>
    <source>
        <strain evidence="2">Hsosn_3</strain>
        <tissue evidence="2">Leaf</tissue>
    </source>
</reference>